<protein>
    <submittedName>
        <fullName evidence="1">Uncharacterized protein</fullName>
    </submittedName>
</protein>
<comment type="caution">
    <text evidence="1">The sequence shown here is derived from an EMBL/GenBank/DDBJ whole genome shotgun (WGS) entry which is preliminary data.</text>
</comment>
<name>A0ACC0AUT6_CATRO</name>
<sequence length="1011" mass="113615">MILQSTEMLRQPPLIQTLFTTLYPIPEKYLNFPPKVLYQLFSNPQLLLLRVWSSSLAAVDVVEHTSPSTGSVFTSENTPKTQYPNGFQKVPRSLSSPSLNPLAERGLKYRTNMGLGEDYCHGFVSSLDAKEVRKWYSKILGDYAKKKWYSEGKAVHGRLIRYGIVPDDHLWISLINFYAKCGALDFASKAFDEMPVKDVVSWSVLIDGFVAEERNKEAGELFHRMRTAGVRPNGFTLLSVVKSCSMSVNLEFGKQLHAEVVKGGYFSDVYVGSALVKLYAECDEMKYAHKVFYALPDQNVVSWNAFLSGYAKAGDGERVLTLFCTMTESEVRFSDYTLSTVLKGCASLGSLRAGQVVHSMATKIGRECDDFISCGLVRMYSECDSFNDALKVFKRIRDPDLVTWTTMISGLSQQGQKLKAIKLFHSMSCSGLRPNEFSLSAIATAAPVLGDQWYCKSIHACVFKLGYECEISVSNALIDMYMEIGSVHDGYQVFSVMDETDLVSWNTLISGLHGNQTSDLGPSIFKKMLAESVQPDNSTFLSILKACASLANIDFGKQVHAHIIKGDLGVDDFLGTKLLDMYAKCGCLENVQILFNRMTERDTVTWTVLISLYAQTEHHGEKVMQYFNQMQREGVKANEFTLASCLKGCSVMANLGNGQQLHSWLIKSGHFSDLHAASALIDMYGKCGCVDDAETIFMSMEIVDTVMWNTMIHVYSQHGQNGQALEIFRTMLNKDGLPDGVTLLNVLSACSRMGLIEEGRQHFFSMTELYGITPSFEHYSCMIDILGRAGRFDELERFIEDMKVAPNALIWQTVLGACKVHGNMELAERAAQKLFEIEPKTDSNYIALSNIYAAKGRWDDVSRVRDLMSIQGVKKEPGCSWVEVHGQTHVFLSQDASHPKIGDVYQKLEELHENIFSKGYTPNTDYVLHNVPERKKKENLFHHSERLALAFALLSNSPGGRVRIFKNLQICGDCHEFMKYVSRITGKEIVIRAINYFHHFRDGFCSCKDYW</sequence>
<dbReference type="EMBL" id="CM044705">
    <property type="protein sequence ID" value="KAI5664659.1"/>
    <property type="molecule type" value="Genomic_DNA"/>
</dbReference>
<evidence type="ECO:0000313" key="1">
    <source>
        <dbReference type="EMBL" id="KAI5664659.1"/>
    </source>
</evidence>
<reference evidence="2" key="1">
    <citation type="journal article" date="2023" name="Nat. Plants">
        <title>Single-cell RNA sequencing provides a high-resolution roadmap for understanding the multicellular compartmentation of specialized metabolism.</title>
        <authorList>
            <person name="Sun S."/>
            <person name="Shen X."/>
            <person name="Li Y."/>
            <person name="Li Y."/>
            <person name="Wang S."/>
            <person name="Li R."/>
            <person name="Zhang H."/>
            <person name="Shen G."/>
            <person name="Guo B."/>
            <person name="Wei J."/>
            <person name="Xu J."/>
            <person name="St-Pierre B."/>
            <person name="Chen S."/>
            <person name="Sun C."/>
        </authorList>
    </citation>
    <scope>NUCLEOTIDE SEQUENCE [LARGE SCALE GENOMIC DNA]</scope>
</reference>
<gene>
    <name evidence="1" type="ORF">M9H77_23982</name>
</gene>
<proteinExistence type="predicted"/>
<organism evidence="1 2">
    <name type="scientific">Catharanthus roseus</name>
    <name type="common">Madagascar periwinkle</name>
    <name type="synonym">Vinca rosea</name>
    <dbReference type="NCBI Taxonomy" id="4058"/>
    <lineage>
        <taxon>Eukaryota</taxon>
        <taxon>Viridiplantae</taxon>
        <taxon>Streptophyta</taxon>
        <taxon>Embryophyta</taxon>
        <taxon>Tracheophyta</taxon>
        <taxon>Spermatophyta</taxon>
        <taxon>Magnoliopsida</taxon>
        <taxon>eudicotyledons</taxon>
        <taxon>Gunneridae</taxon>
        <taxon>Pentapetalae</taxon>
        <taxon>asterids</taxon>
        <taxon>lamiids</taxon>
        <taxon>Gentianales</taxon>
        <taxon>Apocynaceae</taxon>
        <taxon>Rauvolfioideae</taxon>
        <taxon>Vinceae</taxon>
        <taxon>Catharanthinae</taxon>
        <taxon>Catharanthus</taxon>
    </lineage>
</organism>
<keyword evidence="2" id="KW-1185">Reference proteome</keyword>
<accession>A0ACC0AUT6</accession>
<evidence type="ECO:0000313" key="2">
    <source>
        <dbReference type="Proteomes" id="UP001060085"/>
    </source>
</evidence>
<dbReference type="Proteomes" id="UP001060085">
    <property type="component" value="Linkage Group LG05"/>
</dbReference>